<dbReference type="RefSeq" id="WP_126809240.1">
    <property type="nucleotide sequence ID" value="NZ_NGKA01000010.1"/>
</dbReference>
<feature type="binding site" evidence="7">
    <location>
        <position position="122"/>
    </location>
    <ligand>
        <name>[2Fe-2S] cluster</name>
        <dbReference type="ChEBI" id="CHEBI:190135"/>
    </ligand>
</feature>
<name>A0A430AU79_9ENTE</name>
<dbReference type="AlphaFoldDB" id="A0A430AU79"/>
<accession>A0A430AU79</accession>
<dbReference type="Pfam" id="PF01257">
    <property type="entry name" value="2Fe-2S_thioredx"/>
    <property type="match status" value="1"/>
</dbReference>
<feature type="binding site" evidence="7">
    <location>
        <position position="126"/>
    </location>
    <ligand>
        <name>[2Fe-2S] cluster</name>
        <dbReference type="ChEBI" id="CHEBI:190135"/>
    </ligand>
</feature>
<evidence type="ECO:0000256" key="5">
    <source>
        <dbReference type="ARBA" id="ARBA00023014"/>
    </source>
</evidence>
<comment type="similarity">
    <text evidence="1">Belongs to the complex I 24 kDa subunit family.</text>
</comment>
<protein>
    <submittedName>
        <fullName evidence="8">Formate dehydrogenase</fullName>
    </submittedName>
</protein>
<gene>
    <name evidence="8" type="ORF">CBF29_08040</name>
</gene>
<feature type="binding site" evidence="7">
    <location>
        <position position="86"/>
    </location>
    <ligand>
        <name>[2Fe-2S] cluster</name>
        <dbReference type="ChEBI" id="CHEBI:190135"/>
    </ligand>
</feature>
<dbReference type="EMBL" id="NGKA01000010">
    <property type="protein sequence ID" value="RSU11618.1"/>
    <property type="molecule type" value="Genomic_DNA"/>
</dbReference>
<evidence type="ECO:0000256" key="3">
    <source>
        <dbReference type="ARBA" id="ARBA00022723"/>
    </source>
</evidence>
<dbReference type="OrthoDB" id="9807941at2"/>
<dbReference type="InterPro" id="IPR002023">
    <property type="entry name" value="NuoE-like"/>
</dbReference>
<evidence type="ECO:0000256" key="2">
    <source>
        <dbReference type="ARBA" id="ARBA00022714"/>
    </source>
</evidence>
<evidence type="ECO:0000256" key="4">
    <source>
        <dbReference type="ARBA" id="ARBA00023004"/>
    </source>
</evidence>
<dbReference type="PANTHER" id="PTHR43342">
    <property type="entry name" value="NADH-QUINONE OXIDOREDUCTASE, E SUBUNIT"/>
    <property type="match status" value="1"/>
</dbReference>
<evidence type="ECO:0000313" key="9">
    <source>
        <dbReference type="Proteomes" id="UP000287605"/>
    </source>
</evidence>
<keyword evidence="4 7" id="KW-0408">Iron</keyword>
<proteinExistence type="inferred from homology"/>
<dbReference type="Proteomes" id="UP000287605">
    <property type="component" value="Unassembled WGS sequence"/>
</dbReference>
<dbReference type="InterPro" id="IPR042128">
    <property type="entry name" value="NuoE_dom"/>
</dbReference>
<comment type="caution">
    <text evidence="8">The sequence shown here is derived from an EMBL/GenBank/DDBJ whole genome shotgun (WGS) entry which is preliminary data.</text>
</comment>
<comment type="cofactor">
    <cofactor evidence="6">
        <name>[2Fe-2S] cluster</name>
        <dbReference type="ChEBI" id="CHEBI:190135"/>
    </cofactor>
</comment>
<reference evidence="8 9" key="1">
    <citation type="submission" date="2017-05" db="EMBL/GenBank/DDBJ databases">
        <title>Vagococcus spp. assemblies.</title>
        <authorList>
            <person name="Gulvik C.A."/>
        </authorList>
    </citation>
    <scope>NUCLEOTIDE SEQUENCE [LARGE SCALE GENOMIC DNA]</scope>
    <source>
        <strain evidence="8 9">CCUG 51432</strain>
    </source>
</reference>
<dbReference type="PANTHER" id="PTHR43342:SF1">
    <property type="entry name" value="BIFURCATING [FEFE] HYDROGENASE GAMMA SUBUNIT"/>
    <property type="match status" value="1"/>
</dbReference>
<dbReference type="SUPFAM" id="SSF52833">
    <property type="entry name" value="Thioredoxin-like"/>
    <property type="match status" value="1"/>
</dbReference>
<dbReference type="InterPro" id="IPR041921">
    <property type="entry name" value="NuoE_N"/>
</dbReference>
<evidence type="ECO:0000256" key="7">
    <source>
        <dbReference type="PIRSR" id="PIRSR000216-1"/>
    </source>
</evidence>
<dbReference type="Gene3D" id="3.40.30.10">
    <property type="entry name" value="Glutaredoxin"/>
    <property type="match status" value="1"/>
</dbReference>
<organism evidence="8 9">
    <name type="scientific">Vagococcus elongatus</name>
    <dbReference type="NCBI Taxonomy" id="180344"/>
    <lineage>
        <taxon>Bacteria</taxon>
        <taxon>Bacillati</taxon>
        <taxon>Bacillota</taxon>
        <taxon>Bacilli</taxon>
        <taxon>Lactobacillales</taxon>
        <taxon>Enterococcaceae</taxon>
        <taxon>Vagococcus</taxon>
    </lineage>
</organism>
<dbReference type="GO" id="GO:0046872">
    <property type="term" value="F:metal ion binding"/>
    <property type="evidence" value="ECO:0007669"/>
    <property type="project" value="UniProtKB-KW"/>
</dbReference>
<dbReference type="InterPro" id="IPR036249">
    <property type="entry name" value="Thioredoxin-like_sf"/>
</dbReference>
<keyword evidence="2 7" id="KW-0001">2Fe-2S</keyword>
<keyword evidence="5 7" id="KW-0411">Iron-sulfur</keyword>
<evidence type="ECO:0000313" key="8">
    <source>
        <dbReference type="EMBL" id="RSU11618.1"/>
    </source>
</evidence>
<dbReference type="GO" id="GO:0051537">
    <property type="term" value="F:2 iron, 2 sulfur cluster binding"/>
    <property type="evidence" value="ECO:0007669"/>
    <property type="project" value="UniProtKB-KW"/>
</dbReference>
<keyword evidence="3 7" id="KW-0479">Metal-binding</keyword>
<comment type="cofactor">
    <cofactor evidence="7">
        <name>[2Fe-2S] cluster</name>
        <dbReference type="ChEBI" id="CHEBI:190135"/>
    </cofactor>
    <text evidence="7">Binds 1 [2Fe-2S] cluster.</text>
</comment>
<dbReference type="PIRSF" id="PIRSF000216">
    <property type="entry name" value="NADH_DH_24kDa"/>
    <property type="match status" value="1"/>
</dbReference>
<feature type="binding site" evidence="7">
    <location>
        <position position="81"/>
    </location>
    <ligand>
        <name>[2Fe-2S] cluster</name>
        <dbReference type="ChEBI" id="CHEBI:190135"/>
    </ligand>
</feature>
<sequence length="162" mass="18209">MASLNLAEKEAIILEHESDPQRILNILLELQFRSEEGYIDEETAKLVADRLHLSEARVYEILTYYAILKTKPQPTYVLKVCNSSPCHFSGGTMVMEVLENTLGVPVDEPTEDGMFMYNKIPCVGACDSSPVIKIKDTVFGNLTEESIIQLLDDLRAGHYENL</sequence>
<dbReference type="InterPro" id="IPR028431">
    <property type="entry name" value="NADP_DH_HndA-like"/>
</dbReference>
<evidence type="ECO:0000256" key="6">
    <source>
        <dbReference type="ARBA" id="ARBA00034078"/>
    </source>
</evidence>
<keyword evidence="9" id="KW-1185">Reference proteome</keyword>
<dbReference type="Gene3D" id="1.10.10.1590">
    <property type="entry name" value="NADH-quinone oxidoreductase subunit E"/>
    <property type="match status" value="1"/>
</dbReference>
<dbReference type="CDD" id="cd03064">
    <property type="entry name" value="TRX_Fd_NuoE"/>
    <property type="match status" value="1"/>
</dbReference>
<evidence type="ECO:0000256" key="1">
    <source>
        <dbReference type="ARBA" id="ARBA00010643"/>
    </source>
</evidence>
<dbReference type="GO" id="GO:0016491">
    <property type="term" value="F:oxidoreductase activity"/>
    <property type="evidence" value="ECO:0007669"/>
    <property type="project" value="InterPro"/>
</dbReference>